<dbReference type="GO" id="GO:0006355">
    <property type="term" value="P:regulation of DNA-templated transcription"/>
    <property type="evidence" value="ECO:0007669"/>
    <property type="project" value="InterPro"/>
</dbReference>
<evidence type="ECO:0000256" key="4">
    <source>
        <dbReference type="ARBA" id="ARBA00023015"/>
    </source>
</evidence>
<dbReference type="Pfam" id="PF00072">
    <property type="entry name" value="Response_reg"/>
    <property type="match status" value="1"/>
</dbReference>
<dbReference type="RefSeq" id="WP_092592566.1">
    <property type="nucleotide sequence ID" value="NZ_FMWL01000019.1"/>
</dbReference>
<dbReference type="Proteomes" id="UP000199208">
    <property type="component" value="Unassembled WGS sequence"/>
</dbReference>
<dbReference type="InterPro" id="IPR036388">
    <property type="entry name" value="WH-like_DNA-bd_sf"/>
</dbReference>
<dbReference type="Gene3D" id="6.10.250.690">
    <property type="match status" value="1"/>
</dbReference>
<dbReference type="OrthoDB" id="9802426at2"/>
<gene>
    <name evidence="12" type="ORF">SAMN03080599_02807</name>
</gene>
<feature type="domain" description="Response regulatory" evidence="10">
    <location>
        <begin position="5"/>
        <end position="118"/>
    </location>
</feature>
<feature type="modified residue" description="4-aspartylphosphate" evidence="8">
    <location>
        <position position="54"/>
    </location>
</feature>
<dbReference type="PROSITE" id="PS51755">
    <property type="entry name" value="OMPR_PHOB"/>
    <property type="match status" value="1"/>
</dbReference>
<evidence type="ECO:0000313" key="13">
    <source>
        <dbReference type="Proteomes" id="UP000199208"/>
    </source>
</evidence>
<dbReference type="PANTHER" id="PTHR48111:SF73">
    <property type="entry name" value="ALKALINE PHOSPHATASE SYNTHESIS TRANSCRIPTIONAL REGULATORY PROTEIN PHOP"/>
    <property type="match status" value="1"/>
</dbReference>
<proteinExistence type="predicted"/>
<accession>A0A1G5S564</accession>
<dbReference type="InterPro" id="IPR001789">
    <property type="entry name" value="Sig_transdc_resp-reg_receiver"/>
</dbReference>
<keyword evidence="13" id="KW-1185">Reference proteome</keyword>
<evidence type="ECO:0000256" key="2">
    <source>
        <dbReference type="ARBA" id="ARBA00022553"/>
    </source>
</evidence>
<evidence type="ECO:0000256" key="3">
    <source>
        <dbReference type="ARBA" id="ARBA00023012"/>
    </source>
</evidence>
<keyword evidence="6" id="KW-0804">Transcription</keyword>
<comment type="function">
    <text evidence="7">May play the central regulatory role in sporulation. It may be an element of the effector pathway responsible for the activation of sporulation genes in response to nutritional stress. Spo0A may act in concert with spo0H (a sigma factor) to control the expression of some genes that are critical to the sporulation process.</text>
</comment>
<reference evidence="12 13" key="1">
    <citation type="submission" date="2016-10" db="EMBL/GenBank/DDBJ databases">
        <authorList>
            <person name="de Groot N.N."/>
        </authorList>
    </citation>
    <scope>NUCLEOTIDE SEQUENCE [LARGE SCALE GENOMIC DNA]</scope>
    <source>
        <strain evidence="12 13">DSM 2784</strain>
    </source>
</reference>
<dbReference type="GO" id="GO:0032993">
    <property type="term" value="C:protein-DNA complex"/>
    <property type="evidence" value="ECO:0007669"/>
    <property type="project" value="TreeGrafter"/>
</dbReference>
<dbReference type="CDD" id="cd00383">
    <property type="entry name" value="trans_reg_C"/>
    <property type="match status" value="1"/>
</dbReference>
<organism evidence="12 13">
    <name type="scientific">Acidaminobacter hydrogenoformans DSM 2784</name>
    <dbReference type="NCBI Taxonomy" id="1120920"/>
    <lineage>
        <taxon>Bacteria</taxon>
        <taxon>Bacillati</taxon>
        <taxon>Bacillota</taxon>
        <taxon>Clostridia</taxon>
        <taxon>Peptostreptococcales</taxon>
        <taxon>Acidaminobacteraceae</taxon>
        <taxon>Acidaminobacter</taxon>
    </lineage>
</organism>
<protein>
    <recommendedName>
        <fullName evidence="1">Stage 0 sporulation protein A homolog</fullName>
    </recommendedName>
</protein>
<evidence type="ECO:0000256" key="9">
    <source>
        <dbReference type="PROSITE-ProRule" id="PRU01091"/>
    </source>
</evidence>
<dbReference type="Gene3D" id="1.10.10.10">
    <property type="entry name" value="Winged helix-like DNA-binding domain superfamily/Winged helix DNA-binding domain"/>
    <property type="match status" value="1"/>
</dbReference>
<dbReference type="EMBL" id="FMWL01000019">
    <property type="protein sequence ID" value="SCZ81473.1"/>
    <property type="molecule type" value="Genomic_DNA"/>
</dbReference>
<dbReference type="SMART" id="SM00448">
    <property type="entry name" value="REC"/>
    <property type="match status" value="1"/>
</dbReference>
<dbReference type="SMART" id="SM00862">
    <property type="entry name" value="Trans_reg_C"/>
    <property type="match status" value="1"/>
</dbReference>
<dbReference type="STRING" id="1120920.SAMN03080599_02807"/>
<evidence type="ECO:0000256" key="1">
    <source>
        <dbReference type="ARBA" id="ARBA00018672"/>
    </source>
</evidence>
<evidence type="ECO:0000256" key="6">
    <source>
        <dbReference type="ARBA" id="ARBA00023163"/>
    </source>
</evidence>
<dbReference type="GO" id="GO:0000156">
    <property type="term" value="F:phosphorelay response regulator activity"/>
    <property type="evidence" value="ECO:0007669"/>
    <property type="project" value="TreeGrafter"/>
</dbReference>
<keyword evidence="5 9" id="KW-0238">DNA-binding</keyword>
<keyword evidence="2 8" id="KW-0597">Phosphoprotein</keyword>
<dbReference type="InterPro" id="IPR016032">
    <property type="entry name" value="Sig_transdc_resp-reg_C-effctor"/>
</dbReference>
<evidence type="ECO:0000313" key="12">
    <source>
        <dbReference type="EMBL" id="SCZ81473.1"/>
    </source>
</evidence>
<dbReference type="Gene3D" id="3.40.50.2300">
    <property type="match status" value="1"/>
</dbReference>
<evidence type="ECO:0000256" key="5">
    <source>
        <dbReference type="ARBA" id="ARBA00023125"/>
    </source>
</evidence>
<evidence type="ECO:0000259" key="11">
    <source>
        <dbReference type="PROSITE" id="PS51755"/>
    </source>
</evidence>
<dbReference type="SUPFAM" id="SSF52172">
    <property type="entry name" value="CheY-like"/>
    <property type="match status" value="1"/>
</dbReference>
<sequence length="230" mass="26205">MKPEIILVVDDEPRILDIVCAYLEKEGYQTRRATRGQEALEIFQEEEIALVILDLMLPDLTGEEICRQIRLKNSTPILMLTAKVDRDSIVQGLNLGADDYVTKPFDGKILVARVKALLRRQSNQAIPAEQFVFSGGHLEVDLDRKTASRFGLPLTLTPMEFEILGLMARHPGRLFSREELIMRAIGYDYDGSDRTIDVHIKNIRQKIDDPTHKYIRTVYGLGYRFEGGSQ</sequence>
<dbReference type="FunFam" id="3.40.50.2300:FF:000001">
    <property type="entry name" value="DNA-binding response regulator PhoB"/>
    <property type="match status" value="1"/>
</dbReference>
<evidence type="ECO:0000256" key="8">
    <source>
        <dbReference type="PROSITE-ProRule" id="PRU00169"/>
    </source>
</evidence>
<evidence type="ECO:0000259" key="10">
    <source>
        <dbReference type="PROSITE" id="PS50110"/>
    </source>
</evidence>
<dbReference type="AlphaFoldDB" id="A0A1G5S564"/>
<feature type="domain" description="OmpR/PhoB-type" evidence="11">
    <location>
        <begin position="128"/>
        <end position="227"/>
    </location>
</feature>
<feature type="DNA-binding region" description="OmpR/PhoB-type" evidence="9">
    <location>
        <begin position="128"/>
        <end position="227"/>
    </location>
</feature>
<dbReference type="GO" id="GO:0000976">
    <property type="term" value="F:transcription cis-regulatory region binding"/>
    <property type="evidence" value="ECO:0007669"/>
    <property type="project" value="TreeGrafter"/>
</dbReference>
<keyword evidence="3" id="KW-0902">Two-component regulatory system</keyword>
<keyword evidence="4" id="KW-0805">Transcription regulation</keyword>
<dbReference type="InterPro" id="IPR011006">
    <property type="entry name" value="CheY-like_superfamily"/>
</dbReference>
<name>A0A1G5S564_9FIRM</name>
<dbReference type="GO" id="GO:0005829">
    <property type="term" value="C:cytosol"/>
    <property type="evidence" value="ECO:0007669"/>
    <property type="project" value="TreeGrafter"/>
</dbReference>
<evidence type="ECO:0000256" key="7">
    <source>
        <dbReference type="ARBA" id="ARBA00024867"/>
    </source>
</evidence>
<dbReference type="Pfam" id="PF00486">
    <property type="entry name" value="Trans_reg_C"/>
    <property type="match status" value="1"/>
</dbReference>
<dbReference type="PROSITE" id="PS50110">
    <property type="entry name" value="RESPONSE_REGULATORY"/>
    <property type="match status" value="1"/>
</dbReference>
<dbReference type="SUPFAM" id="SSF46894">
    <property type="entry name" value="C-terminal effector domain of the bipartite response regulators"/>
    <property type="match status" value="1"/>
</dbReference>
<dbReference type="InterPro" id="IPR039420">
    <property type="entry name" value="WalR-like"/>
</dbReference>
<dbReference type="PANTHER" id="PTHR48111">
    <property type="entry name" value="REGULATOR OF RPOS"/>
    <property type="match status" value="1"/>
</dbReference>
<dbReference type="CDD" id="cd17574">
    <property type="entry name" value="REC_OmpR"/>
    <property type="match status" value="1"/>
</dbReference>
<dbReference type="InterPro" id="IPR001867">
    <property type="entry name" value="OmpR/PhoB-type_DNA-bd"/>
</dbReference>